<dbReference type="STRING" id="1077348.A0A2G8SAN6"/>
<reference evidence="1 2" key="1">
    <citation type="journal article" date="2015" name="Sci. Rep.">
        <title>Chromosome-level genome map provides insights into diverse defense mechanisms in the medicinal fungus Ganoderma sinense.</title>
        <authorList>
            <person name="Zhu Y."/>
            <person name="Xu J."/>
            <person name="Sun C."/>
            <person name="Zhou S."/>
            <person name="Xu H."/>
            <person name="Nelson D.R."/>
            <person name="Qian J."/>
            <person name="Song J."/>
            <person name="Luo H."/>
            <person name="Xiang L."/>
            <person name="Li Y."/>
            <person name="Xu Z."/>
            <person name="Ji A."/>
            <person name="Wang L."/>
            <person name="Lu S."/>
            <person name="Hayward A."/>
            <person name="Sun W."/>
            <person name="Li X."/>
            <person name="Schwartz D.C."/>
            <person name="Wang Y."/>
            <person name="Chen S."/>
        </authorList>
    </citation>
    <scope>NUCLEOTIDE SEQUENCE [LARGE SCALE GENOMIC DNA]</scope>
    <source>
        <strain evidence="1 2">ZZ0214-1</strain>
    </source>
</reference>
<protein>
    <submittedName>
        <fullName evidence="1">Uncharacterized protein</fullName>
    </submittedName>
</protein>
<accession>A0A2G8SAN6</accession>
<proteinExistence type="predicted"/>
<gene>
    <name evidence="1" type="ORF">GSI_06991</name>
</gene>
<dbReference type="AlphaFoldDB" id="A0A2G8SAN6"/>
<dbReference type="EMBL" id="AYKW01000013">
    <property type="protein sequence ID" value="PIL30823.1"/>
    <property type="molecule type" value="Genomic_DNA"/>
</dbReference>
<name>A0A2G8SAN6_9APHY</name>
<organism evidence="1 2">
    <name type="scientific">Ganoderma sinense ZZ0214-1</name>
    <dbReference type="NCBI Taxonomy" id="1077348"/>
    <lineage>
        <taxon>Eukaryota</taxon>
        <taxon>Fungi</taxon>
        <taxon>Dikarya</taxon>
        <taxon>Basidiomycota</taxon>
        <taxon>Agaricomycotina</taxon>
        <taxon>Agaricomycetes</taxon>
        <taxon>Polyporales</taxon>
        <taxon>Polyporaceae</taxon>
        <taxon>Ganoderma</taxon>
    </lineage>
</organism>
<evidence type="ECO:0000313" key="2">
    <source>
        <dbReference type="Proteomes" id="UP000230002"/>
    </source>
</evidence>
<dbReference type="OrthoDB" id="2802234at2759"/>
<comment type="caution">
    <text evidence="1">The sequence shown here is derived from an EMBL/GenBank/DDBJ whole genome shotgun (WGS) entry which is preliminary data.</text>
</comment>
<dbReference type="Proteomes" id="UP000230002">
    <property type="component" value="Unassembled WGS sequence"/>
</dbReference>
<sequence length="198" mass="22187">MEAIALWIAAQWHWSEDRTITLQKDLKTYRKCEAPFQGGQADALEWWTNLNAPTNNHLLKALAMVLYSIVPHPKPGIDTNLADNLEENFSWVPPMTVKRAVEDPLEGPKELSLAELDTAFDEFEVQLRTGCAAHKAADKEEGRWYGEVLTGEVYSFAELEKVDQEVIPRPVREEVQAVGQGVGNGAGWTVEQLMGRAQ</sequence>
<evidence type="ECO:0000313" key="1">
    <source>
        <dbReference type="EMBL" id="PIL30823.1"/>
    </source>
</evidence>
<keyword evidence="2" id="KW-1185">Reference proteome</keyword>